<accession>A0ABV4QHD7</accession>
<dbReference type="EMBL" id="JAXCEI010000013">
    <property type="protein sequence ID" value="MFA1542582.1"/>
    <property type="molecule type" value="Genomic_DNA"/>
</dbReference>
<name>A0ABV4QHD7_9ACTN</name>
<gene>
    <name evidence="2" type="ORF">SM611_26890</name>
</gene>
<evidence type="ECO:0000313" key="3">
    <source>
        <dbReference type="Proteomes" id="UP001569963"/>
    </source>
</evidence>
<dbReference type="InterPro" id="IPR003018">
    <property type="entry name" value="GAF"/>
</dbReference>
<keyword evidence="3" id="KW-1185">Reference proteome</keyword>
<dbReference type="Gene3D" id="3.30.450.40">
    <property type="match status" value="1"/>
</dbReference>
<dbReference type="SUPFAM" id="SSF55781">
    <property type="entry name" value="GAF domain-like"/>
    <property type="match status" value="1"/>
</dbReference>
<sequence length="212" mass="22103">MTGHDLPVSGWAPTGEIRGAENGRRLDASFDLMRAVLDGAALPRLLILVAERARAMAGVPLAFIALPDEAALTLRIDIAVGAGSDRIRGLTVRRGRSMLGRAFGSRRALSARIVADQTLSALPAGPILILPLDTGEATRGVLAVLGRPGAQPFSPAATRQLLLFADTSARLVQLAEDQRASGPPARAAAQVTALRSLAAHPDVTRRGGDHHG</sequence>
<proteinExistence type="predicted"/>
<dbReference type="Pfam" id="PF13492">
    <property type="entry name" value="GAF_3"/>
    <property type="match status" value="1"/>
</dbReference>
<dbReference type="RefSeq" id="WP_371952890.1">
    <property type="nucleotide sequence ID" value="NZ_JAXCEI010000013.1"/>
</dbReference>
<protein>
    <recommendedName>
        <fullName evidence="1">GAF domain-containing protein</fullName>
    </recommendedName>
</protein>
<feature type="domain" description="GAF" evidence="1">
    <location>
        <begin position="51"/>
        <end position="165"/>
    </location>
</feature>
<organism evidence="2 3">
    <name type="scientific">Actinomadura monticuli</name>
    <dbReference type="NCBI Taxonomy" id="3097367"/>
    <lineage>
        <taxon>Bacteria</taxon>
        <taxon>Bacillati</taxon>
        <taxon>Actinomycetota</taxon>
        <taxon>Actinomycetes</taxon>
        <taxon>Streptosporangiales</taxon>
        <taxon>Thermomonosporaceae</taxon>
        <taxon>Actinomadura</taxon>
    </lineage>
</organism>
<dbReference type="Proteomes" id="UP001569963">
    <property type="component" value="Unassembled WGS sequence"/>
</dbReference>
<comment type="caution">
    <text evidence="2">The sequence shown here is derived from an EMBL/GenBank/DDBJ whole genome shotgun (WGS) entry which is preliminary data.</text>
</comment>
<reference evidence="2 3" key="1">
    <citation type="submission" date="2023-11" db="EMBL/GenBank/DDBJ databases">
        <title>Actinomadura monticuli sp. nov., isolated from volcanic ash.</title>
        <authorList>
            <person name="Lee S.D."/>
            <person name="Yang H."/>
            <person name="Kim I.S."/>
        </authorList>
    </citation>
    <scope>NUCLEOTIDE SEQUENCE [LARGE SCALE GENOMIC DNA]</scope>
    <source>
        <strain evidence="2 3">DLS-62</strain>
    </source>
</reference>
<dbReference type="InterPro" id="IPR029016">
    <property type="entry name" value="GAF-like_dom_sf"/>
</dbReference>
<evidence type="ECO:0000313" key="2">
    <source>
        <dbReference type="EMBL" id="MFA1542582.1"/>
    </source>
</evidence>
<evidence type="ECO:0000259" key="1">
    <source>
        <dbReference type="Pfam" id="PF13492"/>
    </source>
</evidence>